<comment type="caution">
    <text evidence="1">The sequence shown here is derived from an EMBL/GenBank/DDBJ whole genome shotgun (WGS) entry which is preliminary data.</text>
</comment>
<sequence length="69" mass="7721">MGHKMAYQGLQVPQDVSSSLCSLTWKIPHGTSHQIPVTAANFTCSYQLHGFLGAETRKEEKFQEQIVND</sequence>
<dbReference type="AlphaFoldDB" id="A0A1V4IFW3"/>
<gene>
    <name evidence="1" type="ORF">AV530_000558</name>
</gene>
<protein>
    <submittedName>
        <fullName evidence="1">Uncharacterized protein</fullName>
    </submittedName>
</protein>
<name>A0A1V4IFW3_PATFA</name>
<dbReference type="Proteomes" id="UP000190648">
    <property type="component" value="Unassembled WGS sequence"/>
</dbReference>
<accession>A0A1V4IFW3</accession>
<proteinExistence type="predicted"/>
<evidence type="ECO:0000313" key="1">
    <source>
        <dbReference type="EMBL" id="OPJ58809.1"/>
    </source>
</evidence>
<reference evidence="1 2" key="1">
    <citation type="submission" date="2016-02" db="EMBL/GenBank/DDBJ databases">
        <title>Band-tailed pigeon sequencing and assembly.</title>
        <authorList>
            <person name="Soares A.E."/>
            <person name="Novak B.J."/>
            <person name="Rice E.S."/>
            <person name="O'Connell B."/>
            <person name="Chang D."/>
            <person name="Weber S."/>
            <person name="Shapiro B."/>
        </authorList>
    </citation>
    <scope>NUCLEOTIDE SEQUENCE [LARGE SCALE GENOMIC DNA]</scope>
    <source>
        <strain evidence="1">BTP2013</strain>
        <tissue evidence="1">Blood</tissue>
    </source>
</reference>
<evidence type="ECO:0000313" key="2">
    <source>
        <dbReference type="Proteomes" id="UP000190648"/>
    </source>
</evidence>
<keyword evidence="2" id="KW-1185">Reference proteome</keyword>
<organism evidence="1 2">
    <name type="scientific">Patagioenas fasciata monilis</name>
    <dbReference type="NCBI Taxonomy" id="372326"/>
    <lineage>
        <taxon>Eukaryota</taxon>
        <taxon>Metazoa</taxon>
        <taxon>Chordata</taxon>
        <taxon>Craniata</taxon>
        <taxon>Vertebrata</taxon>
        <taxon>Euteleostomi</taxon>
        <taxon>Archelosauria</taxon>
        <taxon>Archosauria</taxon>
        <taxon>Dinosauria</taxon>
        <taxon>Saurischia</taxon>
        <taxon>Theropoda</taxon>
        <taxon>Coelurosauria</taxon>
        <taxon>Aves</taxon>
        <taxon>Neognathae</taxon>
        <taxon>Neoaves</taxon>
        <taxon>Columbimorphae</taxon>
        <taxon>Columbiformes</taxon>
        <taxon>Columbidae</taxon>
        <taxon>Patagioenas</taxon>
    </lineage>
</organism>
<dbReference type="EMBL" id="LSYS01009753">
    <property type="protein sequence ID" value="OPJ58809.1"/>
    <property type="molecule type" value="Genomic_DNA"/>
</dbReference>